<dbReference type="Proteomes" id="UP001223646">
    <property type="component" value="Unassembled WGS sequence"/>
</dbReference>
<feature type="domain" description="Transcription regulator PadR N-terminal" evidence="1">
    <location>
        <begin position="18"/>
        <end position="89"/>
    </location>
</feature>
<dbReference type="PANTHER" id="PTHR33169">
    <property type="entry name" value="PADR-FAMILY TRANSCRIPTIONAL REGULATOR"/>
    <property type="match status" value="1"/>
</dbReference>
<dbReference type="Pfam" id="PF03551">
    <property type="entry name" value="PadR"/>
    <property type="match status" value="1"/>
</dbReference>
<dbReference type="InterPro" id="IPR036390">
    <property type="entry name" value="WH_DNA-bd_sf"/>
</dbReference>
<evidence type="ECO:0000313" key="2">
    <source>
        <dbReference type="EMBL" id="MEO3717399.1"/>
    </source>
</evidence>
<accession>A0AAW9SW59</accession>
<name>A0AAW9SW59_CORAY</name>
<organism evidence="2 3">
    <name type="scientific">Corynebacterium amycolatum</name>
    <dbReference type="NCBI Taxonomy" id="43765"/>
    <lineage>
        <taxon>Bacteria</taxon>
        <taxon>Bacillati</taxon>
        <taxon>Actinomycetota</taxon>
        <taxon>Actinomycetes</taxon>
        <taxon>Mycobacteriales</taxon>
        <taxon>Corynebacteriaceae</taxon>
        <taxon>Corynebacterium</taxon>
    </lineage>
</organism>
<dbReference type="InterPro" id="IPR052509">
    <property type="entry name" value="Metal_resp_DNA-bind_regulator"/>
</dbReference>
<comment type="caution">
    <text evidence="2">The sequence shown here is derived from an EMBL/GenBank/DDBJ whole genome shotgun (WGS) entry which is preliminary data.</text>
</comment>
<reference evidence="2" key="2">
    <citation type="submission" date="2024-05" db="EMBL/GenBank/DDBJ databases">
        <authorList>
            <person name="Wolfe A."/>
        </authorList>
    </citation>
    <scope>NUCLEOTIDE SEQUENCE</scope>
    <source>
        <strain evidence="2">UMB1064</strain>
    </source>
</reference>
<dbReference type="PANTHER" id="PTHR33169:SF14">
    <property type="entry name" value="TRANSCRIPTIONAL REGULATOR RV3488"/>
    <property type="match status" value="1"/>
</dbReference>
<dbReference type="InterPro" id="IPR036388">
    <property type="entry name" value="WH-like_DNA-bd_sf"/>
</dbReference>
<proteinExistence type="predicted"/>
<dbReference type="EMBL" id="JASOOY020000027">
    <property type="protein sequence ID" value="MEO3717399.1"/>
    <property type="molecule type" value="Genomic_DNA"/>
</dbReference>
<dbReference type="AlphaFoldDB" id="A0AAW9SW59"/>
<evidence type="ECO:0000259" key="1">
    <source>
        <dbReference type="Pfam" id="PF03551"/>
    </source>
</evidence>
<dbReference type="Gene3D" id="1.10.10.10">
    <property type="entry name" value="Winged helix-like DNA-binding domain superfamily/Winged helix DNA-binding domain"/>
    <property type="match status" value="1"/>
</dbReference>
<protein>
    <submittedName>
        <fullName evidence="2">PadR family transcriptional regulator</fullName>
    </submittedName>
</protein>
<gene>
    <name evidence="2" type="ORF">QP460_007350</name>
</gene>
<reference evidence="2" key="1">
    <citation type="submission" date="2023-05" db="EMBL/GenBank/DDBJ databases">
        <authorList>
            <person name="Du J."/>
        </authorList>
    </citation>
    <scope>NUCLEOTIDE SEQUENCE</scope>
    <source>
        <strain evidence="2">UMB1064</strain>
    </source>
</reference>
<evidence type="ECO:0000313" key="3">
    <source>
        <dbReference type="Proteomes" id="UP001223646"/>
    </source>
</evidence>
<dbReference type="SUPFAM" id="SSF46785">
    <property type="entry name" value="Winged helix' DNA-binding domain"/>
    <property type="match status" value="1"/>
</dbReference>
<dbReference type="InterPro" id="IPR005149">
    <property type="entry name" value="Tscrpt_reg_PadR_N"/>
</dbReference>
<dbReference type="RefSeq" id="WP_284826107.1">
    <property type="nucleotide sequence ID" value="NZ_JASOOY020000027.1"/>
</dbReference>
<sequence>MPKRPQTQLKKGVLELAILKLISREELYGAALVAKLNAYPHLSAPAGTVYPLLSRLTANGLISNRWEESPKGPPRKYYSLTTKGKQTLTQLHQDFIDLSADMTALFSEEPQ</sequence>